<dbReference type="Proteomes" id="UP000095042">
    <property type="component" value="Unassembled WGS sequence"/>
</dbReference>
<protein>
    <recommendedName>
        <fullName evidence="1">HTH crp-type domain-containing protein</fullName>
    </recommendedName>
</protein>
<dbReference type="AlphaFoldDB" id="A0A1E3WD33"/>
<dbReference type="SUPFAM" id="SSF46785">
    <property type="entry name" value="Winged helix' DNA-binding domain"/>
    <property type="match status" value="1"/>
</dbReference>
<dbReference type="InterPro" id="IPR036390">
    <property type="entry name" value="WH_DNA-bd_sf"/>
</dbReference>
<dbReference type="Pfam" id="PF13545">
    <property type="entry name" value="HTH_Crp_2"/>
    <property type="match status" value="1"/>
</dbReference>
<accession>A0A1E3WD33</accession>
<evidence type="ECO:0000313" key="3">
    <source>
        <dbReference type="Proteomes" id="UP000095042"/>
    </source>
</evidence>
<keyword evidence="3" id="KW-1185">Reference proteome</keyword>
<gene>
    <name evidence="2" type="ORF">AUC71_08295</name>
</gene>
<proteinExistence type="predicted"/>
<dbReference type="PRINTS" id="PR00034">
    <property type="entry name" value="HTHCRP"/>
</dbReference>
<comment type="caution">
    <text evidence="2">The sequence shown here is derived from an EMBL/GenBank/DDBJ whole genome shotgun (WGS) entry which is preliminary data.</text>
</comment>
<dbReference type="GO" id="GO:0003700">
    <property type="term" value="F:DNA-binding transcription factor activity"/>
    <property type="evidence" value="ECO:0007669"/>
    <property type="project" value="InterPro"/>
</dbReference>
<dbReference type="InterPro" id="IPR018335">
    <property type="entry name" value="Tscrpt_reg_HTH_Crp-type_CS"/>
</dbReference>
<dbReference type="InterPro" id="IPR012318">
    <property type="entry name" value="HTH_CRP"/>
</dbReference>
<feature type="domain" description="HTH crp-type" evidence="1">
    <location>
        <begin position="44"/>
        <end position="119"/>
    </location>
</feature>
<organism evidence="2 3">
    <name type="scientific">Methyloceanibacter marginalis</name>
    <dbReference type="NCBI Taxonomy" id="1774971"/>
    <lineage>
        <taxon>Bacteria</taxon>
        <taxon>Pseudomonadati</taxon>
        <taxon>Pseudomonadota</taxon>
        <taxon>Alphaproteobacteria</taxon>
        <taxon>Hyphomicrobiales</taxon>
        <taxon>Hyphomicrobiaceae</taxon>
        <taxon>Methyloceanibacter</taxon>
    </lineage>
</organism>
<dbReference type="GO" id="GO:0003677">
    <property type="term" value="F:DNA binding"/>
    <property type="evidence" value="ECO:0007669"/>
    <property type="project" value="InterPro"/>
</dbReference>
<evidence type="ECO:0000313" key="2">
    <source>
        <dbReference type="EMBL" id="ODS03691.1"/>
    </source>
</evidence>
<dbReference type="PROSITE" id="PS00042">
    <property type="entry name" value="HTH_CRP_1"/>
    <property type="match status" value="1"/>
</dbReference>
<dbReference type="EMBL" id="LPWD01000064">
    <property type="protein sequence ID" value="ODS03691.1"/>
    <property type="molecule type" value="Genomic_DNA"/>
</dbReference>
<evidence type="ECO:0000259" key="1">
    <source>
        <dbReference type="PROSITE" id="PS51063"/>
    </source>
</evidence>
<dbReference type="Gene3D" id="2.60.120.10">
    <property type="entry name" value="Jelly Rolls"/>
    <property type="match status" value="1"/>
</dbReference>
<sequence length="142" mass="15211">MLRFRFGTFAALAAGDPAIARYFDDAVAKQTARQAIHLATVGRLDCLQRLATFLTELALTTGVRAPCGGLAFEMPLSRTDLADYLGLNPDTLSRTISRLRATGLLSHPERHRALIRDFEALAALTPAARSLQALCGGAEASV</sequence>
<reference evidence="2 3" key="1">
    <citation type="journal article" date="2016" name="Environ. Microbiol.">
        <title>New Methyloceanibacter diversity from North Sea sediments includes methanotroph containing solely the soluble methane monooxygenase.</title>
        <authorList>
            <person name="Vekeman B."/>
            <person name="Kerckhof F.M."/>
            <person name="Cremers G."/>
            <person name="de Vos P."/>
            <person name="Vandamme P."/>
            <person name="Boon N."/>
            <person name="Op den Camp H.J."/>
            <person name="Heylen K."/>
        </authorList>
    </citation>
    <scope>NUCLEOTIDE SEQUENCE [LARGE SCALE GENOMIC DNA]</scope>
    <source>
        <strain evidence="2 3">R-67177</strain>
    </source>
</reference>
<dbReference type="PROSITE" id="PS51063">
    <property type="entry name" value="HTH_CRP_2"/>
    <property type="match status" value="1"/>
</dbReference>
<dbReference type="InterPro" id="IPR014710">
    <property type="entry name" value="RmlC-like_jellyroll"/>
</dbReference>
<name>A0A1E3WD33_9HYPH</name>
<dbReference type="SMART" id="SM00419">
    <property type="entry name" value="HTH_CRP"/>
    <property type="match status" value="1"/>
</dbReference>